<name>A0A2A2IAK0_9BACI</name>
<gene>
    <name evidence="8" type="ORF">CIL05_16895</name>
</gene>
<protein>
    <recommendedName>
        <fullName evidence="7">PTS EIIA type-2 domain-containing protein</fullName>
    </recommendedName>
</protein>
<evidence type="ECO:0000256" key="6">
    <source>
        <dbReference type="ARBA" id="ARBA00022683"/>
    </source>
</evidence>
<evidence type="ECO:0000256" key="3">
    <source>
        <dbReference type="ARBA" id="ARBA00022553"/>
    </source>
</evidence>
<dbReference type="NCBIfam" id="TIGR00848">
    <property type="entry name" value="fruA"/>
    <property type="match status" value="1"/>
</dbReference>
<dbReference type="InterPro" id="IPR002178">
    <property type="entry name" value="PTS_EIIA_type-2_dom"/>
</dbReference>
<dbReference type="RefSeq" id="WP_095656730.1">
    <property type="nucleotide sequence ID" value="NZ_NPOA01000013.1"/>
</dbReference>
<evidence type="ECO:0000256" key="2">
    <source>
        <dbReference type="ARBA" id="ARBA00022448"/>
    </source>
</evidence>
<feature type="domain" description="PTS EIIA type-2" evidence="7">
    <location>
        <begin position="5"/>
        <end position="150"/>
    </location>
</feature>
<dbReference type="InterPro" id="IPR004715">
    <property type="entry name" value="PTS_IIA_fruc"/>
</dbReference>
<keyword evidence="9" id="KW-1185">Reference proteome</keyword>
<dbReference type="OrthoDB" id="95460at2"/>
<evidence type="ECO:0000313" key="8">
    <source>
        <dbReference type="EMBL" id="PAV28314.1"/>
    </source>
</evidence>
<dbReference type="SUPFAM" id="SSF55804">
    <property type="entry name" value="Phoshotransferase/anion transport protein"/>
    <property type="match status" value="1"/>
</dbReference>
<dbReference type="Pfam" id="PF00359">
    <property type="entry name" value="PTS_EIIA_2"/>
    <property type="match status" value="1"/>
</dbReference>
<comment type="subcellular location">
    <subcellularLocation>
        <location evidence="1">Cytoplasm</location>
    </subcellularLocation>
</comment>
<dbReference type="PROSITE" id="PS00372">
    <property type="entry name" value="PTS_EIIA_TYPE_2_HIS"/>
    <property type="match status" value="1"/>
</dbReference>
<proteinExistence type="predicted"/>
<dbReference type="CDD" id="cd00211">
    <property type="entry name" value="PTS_IIA_fru"/>
    <property type="match status" value="1"/>
</dbReference>
<sequence length="152" mass="16672">MNNSQLINKSLIELNVHAQTKNEALREVANIAYNAGRLESGESYLNGMLERENTSTTGFGGGVAIPHAKVDGVLEPTISVIKLKQAVEWNAMDDKPVQLLIALAVPKKQEGTVHLKLLAKLSENLMEEDFVDSLQSANTKEEILKTITSIFK</sequence>
<evidence type="ECO:0000256" key="1">
    <source>
        <dbReference type="ARBA" id="ARBA00004496"/>
    </source>
</evidence>
<keyword evidence="4" id="KW-0762">Sugar transport</keyword>
<dbReference type="GO" id="GO:0005737">
    <property type="term" value="C:cytoplasm"/>
    <property type="evidence" value="ECO:0007669"/>
    <property type="project" value="UniProtKB-SubCell"/>
</dbReference>
<keyword evidence="3" id="KW-0597">Phosphoprotein</keyword>
<dbReference type="EMBL" id="NPOA01000013">
    <property type="protein sequence ID" value="PAV28314.1"/>
    <property type="molecule type" value="Genomic_DNA"/>
</dbReference>
<evidence type="ECO:0000256" key="5">
    <source>
        <dbReference type="ARBA" id="ARBA00022679"/>
    </source>
</evidence>
<dbReference type="AlphaFoldDB" id="A0A2A2IAK0"/>
<dbReference type="PROSITE" id="PS51094">
    <property type="entry name" value="PTS_EIIA_TYPE_2"/>
    <property type="match status" value="1"/>
</dbReference>
<dbReference type="GO" id="GO:0016020">
    <property type="term" value="C:membrane"/>
    <property type="evidence" value="ECO:0007669"/>
    <property type="project" value="InterPro"/>
</dbReference>
<evidence type="ECO:0000256" key="4">
    <source>
        <dbReference type="ARBA" id="ARBA00022597"/>
    </source>
</evidence>
<dbReference type="InterPro" id="IPR051541">
    <property type="entry name" value="PTS_SugarTrans_NitroReg"/>
</dbReference>
<keyword evidence="2" id="KW-0813">Transport</keyword>
<dbReference type="Gene3D" id="3.40.930.10">
    <property type="entry name" value="Mannitol-specific EII, Chain A"/>
    <property type="match status" value="1"/>
</dbReference>
<evidence type="ECO:0000313" key="9">
    <source>
        <dbReference type="Proteomes" id="UP000218887"/>
    </source>
</evidence>
<evidence type="ECO:0000259" key="7">
    <source>
        <dbReference type="PROSITE" id="PS51094"/>
    </source>
</evidence>
<keyword evidence="6" id="KW-0598">Phosphotransferase system</keyword>
<dbReference type="InterPro" id="IPR016152">
    <property type="entry name" value="PTrfase/Anion_transptr"/>
</dbReference>
<dbReference type="PANTHER" id="PTHR47738:SF2">
    <property type="entry name" value="PTS SYSTEM FRUCTOSE-LIKE EIIA COMPONENT"/>
    <property type="match status" value="1"/>
</dbReference>
<dbReference type="Proteomes" id="UP000218887">
    <property type="component" value="Unassembled WGS sequence"/>
</dbReference>
<keyword evidence="5" id="KW-0808">Transferase</keyword>
<dbReference type="GO" id="GO:0008982">
    <property type="term" value="F:protein-N(PI)-phosphohistidine-sugar phosphotransferase activity"/>
    <property type="evidence" value="ECO:0007669"/>
    <property type="project" value="InterPro"/>
</dbReference>
<accession>A0A2A2IAK0</accession>
<dbReference type="PANTHER" id="PTHR47738">
    <property type="entry name" value="PTS SYSTEM FRUCTOSE-LIKE EIIA COMPONENT-RELATED"/>
    <property type="match status" value="1"/>
</dbReference>
<dbReference type="GO" id="GO:0009401">
    <property type="term" value="P:phosphoenolpyruvate-dependent sugar phosphotransferase system"/>
    <property type="evidence" value="ECO:0007669"/>
    <property type="project" value="UniProtKB-KW"/>
</dbReference>
<organism evidence="8 9">
    <name type="scientific">Virgibacillus profundi</name>
    <dbReference type="NCBI Taxonomy" id="2024555"/>
    <lineage>
        <taxon>Bacteria</taxon>
        <taxon>Bacillati</taxon>
        <taxon>Bacillota</taxon>
        <taxon>Bacilli</taxon>
        <taxon>Bacillales</taxon>
        <taxon>Bacillaceae</taxon>
        <taxon>Virgibacillus</taxon>
    </lineage>
</organism>
<comment type="caution">
    <text evidence="8">The sequence shown here is derived from an EMBL/GenBank/DDBJ whole genome shotgun (WGS) entry which is preliminary data.</text>
</comment>
<reference evidence="8 9" key="1">
    <citation type="submission" date="2017-08" db="EMBL/GenBank/DDBJ databases">
        <title>Virgibacillus indicus sp. nov. and Virgibacillus profoundi sp. nov, two moderately halophilic bacteria isolated from marine sediment by using the Microfluidic Streak Plate.</title>
        <authorList>
            <person name="Xu B."/>
            <person name="Hu B."/>
            <person name="Wang J."/>
            <person name="Zhu Y."/>
            <person name="Huang L."/>
            <person name="Du W."/>
            <person name="Huang Y."/>
        </authorList>
    </citation>
    <scope>NUCLEOTIDE SEQUENCE [LARGE SCALE GENOMIC DNA]</scope>
    <source>
        <strain evidence="8 9">IO3-P3-H5</strain>
    </source>
</reference>
<dbReference type="FunFam" id="3.40.930.10:FF:000009">
    <property type="entry name" value="PTS system, fructose specific IIABC component"/>
    <property type="match status" value="1"/>
</dbReference>